<dbReference type="EMBL" id="BARS01046326">
    <property type="protein sequence ID" value="GAG28853.1"/>
    <property type="molecule type" value="Genomic_DNA"/>
</dbReference>
<protein>
    <submittedName>
        <fullName evidence="1">Uncharacterized protein</fullName>
    </submittedName>
</protein>
<reference evidence="1" key="1">
    <citation type="journal article" date="2014" name="Front. Microbiol.">
        <title>High frequency of phylogenetically diverse reductive dehalogenase-homologous genes in deep subseafloor sedimentary metagenomes.</title>
        <authorList>
            <person name="Kawai M."/>
            <person name="Futagami T."/>
            <person name="Toyoda A."/>
            <person name="Takaki Y."/>
            <person name="Nishi S."/>
            <person name="Hori S."/>
            <person name="Arai W."/>
            <person name="Tsubouchi T."/>
            <person name="Morono Y."/>
            <person name="Uchiyama I."/>
            <person name="Ito T."/>
            <person name="Fujiyama A."/>
            <person name="Inagaki F."/>
            <person name="Takami H."/>
        </authorList>
    </citation>
    <scope>NUCLEOTIDE SEQUENCE</scope>
    <source>
        <strain evidence="1">Expedition CK06-06</strain>
    </source>
</reference>
<proteinExistence type="predicted"/>
<dbReference type="AlphaFoldDB" id="X0WWN1"/>
<evidence type="ECO:0000313" key="1">
    <source>
        <dbReference type="EMBL" id="GAG28853.1"/>
    </source>
</evidence>
<sequence>MFIGNSKDFISLMLTCKFTSKVLLSGYYKIAPNIMFVYDKYSNVENFIYVQWLRLWCDIRNINVKKSFCNIKNINASYRNI</sequence>
<comment type="caution">
    <text evidence="1">The sequence shown here is derived from an EMBL/GenBank/DDBJ whole genome shotgun (WGS) entry which is preliminary data.</text>
</comment>
<name>X0WWN1_9ZZZZ</name>
<gene>
    <name evidence="1" type="ORF">S01H1_69743</name>
</gene>
<organism evidence="1">
    <name type="scientific">marine sediment metagenome</name>
    <dbReference type="NCBI Taxonomy" id="412755"/>
    <lineage>
        <taxon>unclassified sequences</taxon>
        <taxon>metagenomes</taxon>
        <taxon>ecological metagenomes</taxon>
    </lineage>
</organism>
<accession>X0WWN1</accession>
<feature type="non-terminal residue" evidence="1">
    <location>
        <position position="81"/>
    </location>
</feature>